<dbReference type="EMBL" id="MAVT02000442">
    <property type="protein sequence ID" value="POS75804.1"/>
    <property type="molecule type" value="Genomic_DNA"/>
</dbReference>
<organism evidence="1 2">
    <name type="scientific">Diaporthe helianthi</name>
    <dbReference type="NCBI Taxonomy" id="158607"/>
    <lineage>
        <taxon>Eukaryota</taxon>
        <taxon>Fungi</taxon>
        <taxon>Dikarya</taxon>
        <taxon>Ascomycota</taxon>
        <taxon>Pezizomycotina</taxon>
        <taxon>Sordariomycetes</taxon>
        <taxon>Sordariomycetidae</taxon>
        <taxon>Diaporthales</taxon>
        <taxon>Diaporthaceae</taxon>
        <taxon>Diaporthe</taxon>
    </lineage>
</organism>
<sequence length="140" mass="15831">MIAVLDTESMLDRIWYTPDLRSSGLARLQFKEEYLVYGPVSGPKYYCVPREEFKSIKDLLGIMTKACVPQPTSYAIDVASRMVKLQVRPPIATLDKILILTAKFVGIITGTSEKLEILPYSHLDEFLYLFGDTLQALSYS</sequence>
<keyword evidence="2" id="KW-1185">Reference proteome</keyword>
<name>A0A2P5HZY1_DIAHE</name>
<dbReference type="Proteomes" id="UP000094444">
    <property type="component" value="Unassembled WGS sequence"/>
</dbReference>
<evidence type="ECO:0000313" key="2">
    <source>
        <dbReference type="Proteomes" id="UP000094444"/>
    </source>
</evidence>
<dbReference type="InParanoid" id="A0A2P5HZY1"/>
<comment type="caution">
    <text evidence="1">The sequence shown here is derived from an EMBL/GenBank/DDBJ whole genome shotgun (WGS) entry which is preliminary data.</text>
</comment>
<reference evidence="1" key="1">
    <citation type="submission" date="2017-09" db="EMBL/GenBank/DDBJ databases">
        <title>Polyketide synthases of a Diaporthe helianthi virulent isolate.</title>
        <authorList>
            <person name="Baroncelli R."/>
        </authorList>
    </citation>
    <scope>NUCLEOTIDE SEQUENCE [LARGE SCALE GENOMIC DNA]</scope>
    <source>
        <strain evidence="1">7/96</strain>
    </source>
</reference>
<dbReference type="AlphaFoldDB" id="A0A2P5HZY1"/>
<accession>A0A2P5HZY1</accession>
<dbReference type="OrthoDB" id="5295996at2759"/>
<protein>
    <submittedName>
        <fullName evidence="1">Uncharacterized protein</fullName>
    </submittedName>
</protein>
<gene>
    <name evidence="1" type="ORF">DHEL01_v205805</name>
</gene>
<evidence type="ECO:0000313" key="1">
    <source>
        <dbReference type="EMBL" id="POS75804.1"/>
    </source>
</evidence>
<proteinExistence type="predicted"/>